<protein>
    <submittedName>
        <fullName evidence="1">Uncharacterized protein</fullName>
    </submittedName>
</protein>
<organism evidence="1 2">
    <name type="scientific">Luteimonas aestuarii</name>
    <dbReference type="NCBI Taxonomy" id="453837"/>
    <lineage>
        <taxon>Bacteria</taxon>
        <taxon>Pseudomonadati</taxon>
        <taxon>Pseudomonadota</taxon>
        <taxon>Gammaproteobacteria</taxon>
        <taxon>Lysobacterales</taxon>
        <taxon>Lysobacteraceae</taxon>
        <taxon>Luteimonas</taxon>
    </lineage>
</organism>
<evidence type="ECO:0000313" key="1">
    <source>
        <dbReference type="EMBL" id="TDK22334.1"/>
    </source>
</evidence>
<reference evidence="1 2" key="1">
    <citation type="submission" date="2019-03" db="EMBL/GenBank/DDBJ databases">
        <title>Luteimonas zhaokaii sp.nov., isolated from the rectal contents of Plateau pika in Yushu, Qinghai Province, China.</title>
        <authorList>
            <person name="Zhang G."/>
        </authorList>
    </citation>
    <scope>NUCLEOTIDE SEQUENCE [LARGE SCALE GENOMIC DNA]</scope>
    <source>
        <strain evidence="1 2">B9</strain>
    </source>
</reference>
<keyword evidence="2" id="KW-1185">Reference proteome</keyword>
<proteinExistence type="predicted"/>
<comment type="caution">
    <text evidence="1">The sequence shown here is derived from an EMBL/GenBank/DDBJ whole genome shotgun (WGS) entry which is preliminary data.</text>
</comment>
<evidence type="ECO:0000313" key="2">
    <source>
        <dbReference type="Proteomes" id="UP000294796"/>
    </source>
</evidence>
<dbReference type="AlphaFoldDB" id="A0A4R5TQC9"/>
<dbReference type="OrthoDB" id="1248258at2"/>
<sequence length="166" mass="19280">MSAVLIKSMISKDDIGDAPKINSKVREYVWSYIYDNLLQQKEVMTDDKYDYDLTLSLIKFNAEKHKFFTDSSFNTEINKFRPEPKFNIQGNLKFAVLRVVSKMINNDTSPVDYANVVYDAFGSFLVLISKKITKEELDRIKEGLDYDYINGFAYPATIEDCDFFII</sequence>
<dbReference type="RefSeq" id="WP_133323215.1">
    <property type="nucleotide sequence ID" value="NZ_SMTF01000014.1"/>
</dbReference>
<accession>A0A4R5TQC9</accession>
<dbReference type="EMBL" id="SMTF01000014">
    <property type="protein sequence ID" value="TDK22334.1"/>
    <property type="molecule type" value="Genomic_DNA"/>
</dbReference>
<dbReference type="Proteomes" id="UP000294796">
    <property type="component" value="Unassembled WGS sequence"/>
</dbReference>
<gene>
    <name evidence="1" type="ORF">E2F46_14195</name>
</gene>
<name>A0A4R5TQC9_9GAMM</name>